<keyword evidence="4" id="KW-1185">Reference proteome</keyword>
<dbReference type="InterPro" id="IPR029058">
    <property type="entry name" value="AB_hydrolase_fold"/>
</dbReference>
<evidence type="ECO:0000313" key="4">
    <source>
        <dbReference type="Proteomes" id="UP001140011"/>
    </source>
</evidence>
<dbReference type="Proteomes" id="UP001140011">
    <property type="component" value="Unassembled WGS sequence"/>
</dbReference>
<comment type="caution">
    <text evidence="3">The sequence shown here is derived from an EMBL/GenBank/DDBJ whole genome shotgun (WGS) entry which is preliminary data.</text>
</comment>
<dbReference type="Gene3D" id="3.40.50.1820">
    <property type="entry name" value="alpha/beta hydrolase"/>
    <property type="match status" value="1"/>
</dbReference>
<dbReference type="OrthoDB" id="414698at2759"/>
<protein>
    <recommendedName>
        <fullName evidence="2">Serine hydrolase domain-containing protein</fullName>
    </recommendedName>
</protein>
<reference evidence="3" key="1">
    <citation type="submission" date="2022-07" db="EMBL/GenBank/DDBJ databases">
        <title>Phylogenomic reconstructions and comparative analyses of Kickxellomycotina fungi.</title>
        <authorList>
            <person name="Reynolds N.K."/>
            <person name="Stajich J.E."/>
            <person name="Barry K."/>
            <person name="Grigoriev I.V."/>
            <person name="Crous P."/>
            <person name="Smith M.E."/>
        </authorList>
    </citation>
    <scope>NUCLEOTIDE SEQUENCE</scope>
    <source>
        <strain evidence="3">BCRC 34297</strain>
    </source>
</reference>
<feature type="domain" description="Serine hydrolase" evidence="2">
    <location>
        <begin position="1"/>
        <end position="160"/>
    </location>
</feature>
<evidence type="ECO:0000259" key="2">
    <source>
        <dbReference type="Pfam" id="PF03959"/>
    </source>
</evidence>
<dbReference type="GO" id="GO:0005737">
    <property type="term" value="C:cytoplasm"/>
    <property type="evidence" value="ECO:0007669"/>
    <property type="project" value="TreeGrafter"/>
</dbReference>
<accession>A0A9W8GX92</accession>
<evidence type="ECO:0000256" key="1">
    <source>
        <dbReference type="ARBA" id="ARBA00022801"/>
    </source>
</evidence>
<sequence>MSFKLRVLCLHGYTQTAQKFRDRTGPFRRSLKNELDLYYITAPHLATEFSEGHAWWNHVPHDKDRIWTEVQSSLDLISRVVAEEGPFDGILGFSQGAGMAAIAMALLPEIKLKFAILVAGFMPDMRQFVESLGNGRISVPTLVVVGEKDEIVPADRGRSFPAM</sequence>
<name>A0A9W8GX92_9FUNG</name>
<dbReference type="InterPro" id="IPR050593">
    <property type="entry name" value="LovG"/>
</dbReference>
<dbReference type="SUPFAM" id="SSF53474">
    <property type="entry name" value="alpha/beta-Hydrolases"/>
    <property type="match status" value="1"/>
</dbReference>
<dbReference type="PANTHER" id="PTHR48070:SF6">
    <property type="entry name" value="ESTERASE OVCA2"/>
    <property type="match status" value="1"/>
</dbReference>
<dbReference type="EMBL" id="JANBUH010000066">
    <property type="protein sequence ID" value="KAJ2755355.1"/>
    <property type="molecule type" value="Genomic_DNA"/>
</dbReference>
<gene>
    <name evidence="3" type="ORF">GGI19_001707</name>
</gene>
<evidence type="ECO:0000313" key="3">
    <source>
        <dbReference type="EMBL" id="KAJ2755355.1"/>
    </source>
</evidence>
<organism evidence="3 4">
    <name type="scientific">Coemansia pectinata</name>
    <dbReference type="NCBI Taxonomy" id="1052879"/>
    <lineage>
        <taxon>Eukaryota</taxon>
        <taxon>Fungi</taxon>
        <taxon>Fungi incertae sedis</taxon>
        <taxon>Zoopagomycota</taxon>
        <taxon>Kickxellomycotina</taxon>
        <taxon>Kickxellomycetes</taxon>
        <taxon>Kickxellales</taxon>
        <taxon>Kickxellaceae</taxon>
        <taxon>Coemansia</taxon>
    </lineage>
</organism>
<dbReference type="PANTHER" id="PTHR48070">
    <property type="entry name" value="ESTERASE OVCA2"/>
    <property type="match status" value="1"/>
</dbReference>
<dbReference type="Pfam" id="PF03959">
    <property type="entry name" value="FSH1"/>
    <property type="match status" value="1"/>
</dbReference>
<keyword evidence="1" id="KW-0378">Hydrolase</keyword>
<dbReference type="InterPro" id="IPR005645">
    <property type="entry name" value="FSH-like_dom"/>
</dbReference>
<dbReference type="AlphaFoldDB" id="A0A9W8GX92"/>
<proteinExistence type="predicted"/>
<dbReference type="GO" id="GO:0005634">
    <property type="term" value="C:nucleus"/>
    <property type="evidence" value="ECO:0007669"/>
    <property type="project" value="TreeGrafter"/>
</dbReference>
<dbReference type="GO" id="GO:0016787">
    <property type="term" value="F:hydrolase activity"/>
    <property type="evidence" value="ECO:0007669"/>
    <property type="project" value="UniProtKB-KW"/>
</dbReference>